<gene>
    <name evidence="1" type="ORF">POPTR_013G036201v4</name>
</gene>
<reference evidence="1 2" key="1">
    <citation type="journal article" date="2006" name="Science">
        <title>The genome of black cottonwood, Populus trichocarpa (Torr. &amp; Gray).</title>
        <authorList>
            <person name="Tuskan G.A."/>
            <person name="Difazio S."/>
            <person name="Jansson S."/>
            <person name="Bohlmann J."/>
            <person name="Grigoriev I."/>
            <person name="Hellsten U."/>
            <person name="Putnam N."/>
            <person name="Ralph S."/>
            <person name="Rombauts S."/>
            <person name="Salamov A."/>
            <person name="Schein J."/>
            <person name="Sterck L."/>
            <person name="Aerts A."/>
            <person name="Bhalerao R.R."/>
            <person name="Bhalerao R.P."/>
            <person name="Blaudez D."/>
            <person name="Boerjan W."/>
            <person name="Brun A."/>
            <person name="Brunner A."/>
            <person name="Busov V."/>
            <person name="Campbell M."/>
            <person name="Carlson J."/>
            <person name="Chalot M."/>
            <person name="Chapman J."/>
            <person name="Chen G.L."/>
            <person name="Cooper D."/>
            <person name="Coutinho P.M."/>
            <person name="Couturier J."/>
            <person name="Covert S."/>
            <person name="Cronk Q."/>
            <person name="Cunningham R."/>
            <person name="Davis J."/>
            <person name="Degroeve S."/>
            <person name="Dejardin A."/>
            <person name="Depamphilis C."/>
            <person name="Detter J."/>
            <person name="Dirks B."/>
            <person name="Dubchak I."/>
            <person name="Duplessis S."/>
            <person name="Ehlting J."/>
            <person name="Ellis B."/>
            <person name="Gendler K."/>
            <person name="Goodstein D."/>
            <person name="Gribskov M."/>
            <person name="Grimwood J."/>
            <person name="Groover A."/>
            <person name="Gunter L."/>
            <person name="Hamberger B."/>
            <person name="Heinze B."/>
            <person name="Helariutta Y."/>
            <person name="Henrissat B."/>
            <person name="Holligan D."/>
            <person name="Holt R."/>
            <person name="Huang W."/>
            <person name="Islam-Faridi N."/>
            <person name="Jones S."/>
            <person name="Jones-Rhoades M."/>
            <person name="Jorgensen R."/>
            <person name="Joshi C."/>
            <person name="Kangasjarvi J."/>
            <person name="Karlsson J."/>
            <person name="Kelleher C."/>
            <person name="Kirkpatrick R."/>
            <person name="Kirst M."/>
            <person name="Kohler A."/>
            <person name="Kalluri U."/>
            <person name="Larimer F."/>
            <person name="Leebens-Mack J."/>
            <person name="Leple J.C."/>
            <person name="Locascio P."/>
            <person name="Lou Y."/>
            <person name="Lucas S."/>
            <person name="Martin F."/>
            <person name="Montanini B."/>
            <person name="Napoli C."/>
            <person name="Nelson D.R."/>
            <person name="Nelson C."/>
            <person name="Nieminen K."/>
            <person name="Nilsson O."/>
            <person name="Pereda V."/>
            <person name="Peter G."/>
            <person name="Philippe R."/>
            <person name="Pilate G."/>
            <person name="Poliakov A."/>
            <person name="Razumovskaya J."/>
            <person name="Richardson P."/>
            <person name="Rinaldi C."/>
            <person name="Ritland K."/>
            <person name="Rouze P."/>
            <person name="Ryaboy D."/>
            <person name="Schmutz J."/>
            <person name="Schrader J."/>
            <person name="Segerman B."/>
            <person name="Shin H."/>
            <person name="Siddiqui A."/>
            <person name="Sterky F."/>
            <person name="Terry A."/>
            <person name="Tsai C.J."/>
            <person name="Uberbacher E."/>
            <person name="Unneberg P."/>
            <person name="Vahala J."/>
            <person name="Wall K."/>
            <person name="Wessler S."/>
            <person name="Yang G."/>
            <person name="Yin T."/>
            <person name="Douglas C."/>
            <person name="Marra M."/>
            <person name="Sandberg G."/>
            <person name="Van de Peer Y."/>
            <person name="Rokhsar D."/>
        </authorList>
    </citation>
    <scope>NUCLEOTIDE SEQUENCE [LARGE SCALE GENOMIC DNA]</scope>
    <source>
        <strain evidence="2">cv. Nisqually</strain>
    </source>
</reference>
<accession>A0ACC0S119</accession>
<evidence type="ECO:0000313" key="1">
    <source>
        <dbReference type="EMBL" id="KAI9383154.1"/>
    </source>
</evidence>
<dbReference type="EMBL" id="CM009302">
    <property type="protein sequence ID" value="KAI9383154.1"/>
    <property type="molecule type" value="Genomic_DNA"/>
</dbReference>
<name>A0ACC0S119_POPTR</name>
<evidence type="ECO:0000313" key="2">
    <source>
        <dbReference type="Proteomes" id="UP000006729"/>
    </source>
</evidence>
<dbReference type="Proteomes" id="UP000006729">
    <property type="component" value="Chromosome 13"/>
</dbReference>
<protein>
    <submittedName>
        <fullName evidence="1">Uncharacterized protein</fullName>
    </submittedName>
</protein>
<organism evidence="1 2">
    <name type="scientific">Populus trichocarpa</name>
    <name type="common">Western balsam poplar</name>
    <name type="synonym">Populus balsamifera subsp. trichocarpa</name>
    <dbReference type="NCBI Taxonomy" id="3694"/>
    <lineage>
        <taxon>Eukaryota</taxon>
        <taxon>Viridiplantae</taxon>
        <taxon>Streptophyta</taxon>
        <taxon>Embryophyta</taxon>
        <taxon>Tracheophyta</taxon>
        <taxon>Spermatophyta</taxon>
        <taxon>Magnoliopsida</taxon>
        <taxon>eudicotyledons</taxon>
        <taxon>Gunneridae</taxon>
        <taxon>Pentapetalae</taxon>
        <taxon>rosids</taxon>
        <taxon>fabids</taxon>
        <taxon>Malpighiales</taxon>
        <taxon>Salicaceae</taxon>
        <taxon>Saliceae</taxon>
        <taxon>Populus</taxon>
    </lineage>
</organism>
<comment type="caution">
    <text evidence="1">The sequence shown here is derived from an EMBL/GenBank/DDBJ whole genome shotgun (WGS) entry which is preliminary data.</text>
</comment>
<sequence length="97" mass="11435">MNSIKRQSTKSKRSNGFGNEYIVAVEVLWTPQNENDMLSERELPEDYPLLRPLRVHIRDLCFALEMWNLLCKLGVNLYRTSPRYTECLPGIEQMFLN</sequence>
<keyword evidence="2" id="KW-1185">Reference proteome</keyword>
<proteinExistence type="predicted"/>